<accession>A0A6A6E1J9</accession>
<keyword evidence="2" id="KW-1185">Reference proteome</keyword>
<protein>
    <submittedName>
        <fullName evidence="1">Uncharacterized protein</fullName>
    </submittedName>
</protein>
<evidence type="ECO:0000313" key="2">
    <source>
        <dbReference type="Proteomes" id="UP000800200"/>
    </source>
</evidence>
<evidence type="ECO:0000313" key="1">
    <source>
        <dbReference type="EMBL" id="KAF2185083.1"/>
    </source>
</evidence>
<dbReference type="Proteomes" id="UP000800200">
    <property type="component" value="Unassembled WGS sequence"/>
</dbReference>
<proteinExistence type="predicted"/>
<gene>
    <name evidence="1" type="ORF">K469DRAFT_170578</name>
</gene>
<dbReference type="AlphaFoldDB" id="A0A6A6E1J9"/>
<organism evidence="1 2">
    <name type="scientific">Zopfia rhizophila CBS 207.26</name>
    <dbReference type="NCBI Taxonomy" id="1314779"/>
    <lineage>
        <taxon>Eukaryota</taxon>
        <taxon>Fungi</taxon>
        <taxon>Dikarya</taxon>
        <taxon>Ascomycota</taxon>
        <taxon>Pezizomycotina</taxon>
        <taxon>Dothideomycetes</taxon>
        <taxon>Dothideomycetes incertae sedis</taxon>
        <taxon>Zopfiaceae</taxon>
        <taxon>Zopfia</taxon>
    </lineage>
</organism>
<name>A0A6A6E1J9_9PEZI</name>
<sequence length="107" mass="11795">MKAIESRRYIYQCSCGAASINTTVSPCPQCGIARCAYCTTRRVQVRSPCSRYSHVAYSNERGTHSPGAFPIPYASTVVHIKTFNLRAGIQVLPGWQILVSRMGKVLV</sequence>
<reference evidence="1" key="1">
    <citation type="journal article" date="2020" name="Stud. Mycol.">
        <title>101 Dothideomycetes genomes: a test case for predicting lifestyles and emergence of pathogens.</title>
        <authorList>
            <person name="Haridas S."/>
            <person name="Albert R."/>
            <person name="Binder M."/>
            <person name="Bloem J."/>
            <person name="Labutti K."/>
            <person name="Salamov A."/>
            <person name="Andreopoulos B."/>
            <person name="Baker S."/>
            <person name="Barry K."/>
            <person name="Bills G."/>
            <person name="Bluhm B."/>
            <person name="Cannon C."/>
            <person name="Castanera R."/>
            <person name="Culley D."/>
            <person name="Daum C."/>
            <person name="Ezra D."/>
            <person name="Gonzalez J."/>
            <person name="Henrissat B."/>
            <person name="Kuo A."/>
            <person name="Liang C."/>
            <person name="Lipzen A."/>
            <person name="Lutzoni F."/>
            <person name="Magnuson J."/>
            <person name="Mondo S."/>
            <person name="Nolan M."/>
            <person name="Ohm R."/>
            <person name="Pangilinan J."/>
            <person name="Park H.-J."/>
            <person name="Ramirez L."/>
            <person name="Alfaro M."/>
            <person name="Sun H."/>
            <person name="Tritt A."/>
            <person name="Yoshinaga Y."/>
            <person name="Zwiers L.-H."/>
            <person name="Turgeon B."/>
            <person name="Goodwin S."/>
            <person name="Spatafora J."/>
            <person name="Crous P."/>
            <person name="Grigoriev I."/>
        </authorList>
    </citation>
    <scope>NUCLEOTIDE SEQUENCE</scope>
    <source>
        <strain evidence="1">CBS 207.26</strain>
    </source>
</reference>
<dbReference type="EMBL" id="ML994635">
    <property type="protein sequence ID" value="KAF2185083.1"/>
    <property type="molecule type" value="Genomic_DNA"/>
</dbReference>